<dbReference type="SMART" id="SM01117">
    <property type="entry name" value="Cyt-b5"/>
    <property type="match status" value="1"/>
</dbReference>
<evidence type="ECO:0000256" key="1">
    <source>
        <dbReference type="ARBA" id="ARBA00004240"/>
    </source>
</evidence>
<protein>
    <recommendedName>
        <fullName evidence="8">Cytochrome b5 heme-binding domain-containing protein</fullName>
    </recommendedName>
</protein>
<dbReference type="Pfam" id="PF00173">
    <property type="entry name" value="Cyt-b5"/>
    <property type="match status" value="1"/>
</dbReference>
<feature type="domain" description="Cytochrome b5 heme-binding" evidence="8">
    <location>
        <begin position="60"/>
        <end position="162"/>
    </location>
</feature>
<dbReference type="InterPro" id="IPR050577">
    <property type="entry name" value="MAPR/NEUFC/NENF-like"/>
</dbReference>
<keyword evidence="7" id="KW-0472">Membrane</keyword>
<name>A0A8H7BH12_9PLEO</name>
<evidence type="ECO:0000256" key="6">
    <source>
        <dbReference type="ARBA" id="ARBA00038357"/>
    </source>
</evidence>
<evidence type="ECO:0000313" key="9">
    <source>
        <dbReference type="EMBL" id="KAF7681733.1"/>
    </source>
</evidence>
<dbReference type="PANTHER" id="PTHR10281:SF72">
    <property type="entry name" value="NEUDESIN"/>
    <property type="match status" value="1"/>
</dbReference>
<dbReference type="GO" id="GO:0005783">
    <property type="term" value="C:endoplasmic reticulum"/>
    <property type="evidence" value="ECO:0007669"/>
    <property type="project" value="UniProtKB-SubCell"/>
</dbReference>
<feature type="transmembrane region" description="Helical" evidence="7">
    <location>
        <begin position="20"/>
        <end position="40"/>
    </location>
</feature>
<dbReference type="GeneID" id="62198934"/>
<evidence type="ECO:0000256" key="3">
    <source>
        <dbReference type="ARBA" id="ARBA00022723"/>
    </source>
</evidence>
<dbReference type="GO" id="GO:0046872">
    <property type="term" value="F:metal ion binding"/>
    <property type="evidence" value="ECO:0007669"/>
    <property type="project" value="UniProtKB-KW"/>
</dbReference>
<accession>A0A8H7BH12</accession>
<evidence type="ECO:0000313" key="10">
    <source>
        <dbReference type="Proteomes" id="UP000596902"/>
    </source>
</evidence>
<dbReference type="InterPro" id="IPR021848">
    <property type="entry name" value="HODM_asu-like"/>
</dbReference>
<dbReference type="PANTHER" id="PTHR10281">
    <property type="entry name" value="MEMBRANE-ASSOCIATED PROGESTERONE RECEPTOR COMPONENT-RELATED"/>
    <property type="match status" value="1"/>
</dbReference>
<keyword evidence="10" id="KW-1185">Reference proteome</keyword>
<dbReference type="InterPro" id="IPR036400">
    <property type="entry name" value="Cyt_B5-like_heme/steroid_sf"/>
</dbReference>
<reference evidence="9" key="1">
    <citation type="submission" date="2020-01" db="EMBL/GenBank/DDBJ databases">
        <authorList>
            <person name="Feng Z.H.Z."/>
        </authorList>
    </citation>
    <scope>NUCLEOTIDE SEQUENCE</scope>
    <source>
        <strain evidence="9">CBS107.38</strain>
    </source>
</reference>
<dbReference type="FunFam" id="3.10.120.10:FF:000003">
    <property type="entry name" value="membrane-associated progesterone receptor component 1"/>
    <property type="match status" value="1"/>
</dbReference>
<sequence length="527" mass="58828">MADALPSPLPEPSATHAASVFTPINLILLSLFALVVYLRLKPAAPQTLPRAPPPTVFRTFTPPSLFPYNGLNNMPVYLAVRGRVFDVTSGRNFYGPGGPYANFAGRDASRGLACGSFDEDMLTKDLDGPLDTLENLDAEQLDALRGWEERFEEKYLVVGKPLAWTLLLLGAIAYAYSKRAHLQNNICRLRLPLLSTPVKQKAEHVYSEFAYDDITSLSNFNLDTAQPLKLRPFKPKYHMTMALENATLNDLIAMDNTYRERLQIRSRLIEKERYEVLACNSEAVPAVLELYEWLTRTYLPLRFPSLYAITESGKHLRNHVTDSLIPLHMTHGEEALEILGSNIDTEFLLLTPSPFASEPLDGSSFGTTTQTKYLLTAFINCFPSGFNTRSKLNQLLAAIHAPVPGYAAKLEKSMDRFFANLPVGKIVKRSNWSISTNGELFCLEGNHMSEEDLAQKQKIEAEEEIDLDKTVTYQYPLRELRDEGSGEVLAEAIDGLGLGSAPGMTIYKRQVIWGDKVKAFLKGEIDA</sequence>
<evidence type="ECO:0000256" key="4">
    <source>
        <dbReference type="ARBA" id="ARBA00022824"/>
    </source>
</evidence>
<keyword evidence="7" id="KW-0812">Transmembrane</keyword>
<comment type="caution">
    <text evidence="9">The sequence shown here is derived from an EMBL/GenBank/DDBJ whole genome shotgun (WGS) entry which is preliminary data.</text>
</comment>
<evidence type="ECO:0000259" key="8">
    <source>
        <dbReference type="SMART" id="SM01117"/>
    </source>
</evidence>
<reference evidence="9" key="2">
    <citation type="submission" date="2020-08" db="EMBL/GenBank/DDBJ databases">
        <title>Draft Genome Sequence of Cumin Blight Pathogen Alternaria burnsii.</title>
        <authorList>
            <person name="Feng Z."/>
        </authorList>
    </citation>
    <scope>NUCLEOTIDE SEQUENCE</scope>
    <source>
        <strain evidence="9">CBS107.38</strain>
    </source>
</reference>
<comment type="similarity">
    <text evidence="6">Belongs to the cytochrome b5 family. MAPR subfamily.</text>
</comment>
<proteinExistence type="inferred from homology"/>
<keyword evidence="7" id="KW-1133">Transmembrane helix</keyword>
<evidence type="ECO:0000256" key="5">
    <source>
        <dbReference type="ARBA" id="ARBA00023004"/>
    </source>
</evidence>
<dbReference type="Proteomes" id="UP000596902">
    <property type="component" value="Unassembled WGS sequence"/>
</dbReference>
<organism evidence="9 10">
    <name type="scientific">Alternaria burnsii</name>
    <dbReference type="NCBI Taxonomy" id="1187904"/>
    <lineage>
        <taxon>Eukaryota</taxon>
        <taxon>Fungi</taxon>
        <taxon>Dikarya</taxon>
        <taxon>Ascomycota</taxon>
        <taxon>Pezizomycotina</taxon>
        <taxon>Dothideomycetes</taxon>
        <taxon>Pleosporomycetidae</taxon>
        <taxon>Pleosporales</taxon>
        <taxon>Pleosporineae</taxon>
        <taxon>Pleosporaceae</taxon>
        <taxon>Alternaria</taxon>
        <taxon>Alternaria sect. Alternaria</taxon>
    </lineage>
</organism>
<comment type="subcellular location">
    <subcellularLocation>
        <location evidence="1">Endoplasmic reticulum</location>
    </subcellularLocation>
</comment>
<dbReference type="GO" id="GO:0016020">
    <property type="term" value="C:membrane"/>
    <property type="evidence" value="ECO:0007669"/>
    <property type="project" value="TreeGrafter"/>
</dbReference>
<dbReference type="Gene3D" id="3.10.120.10">
    <property type="entry name" value="Cytochrome b5-like heme/steroid binding domain"/>
    <property type="match status" value="1"/>
</dbReference>
<feature type="transmembrane region" description="Helical" evidence="7">
    <location>
        <begin position="155"/>
        <end position="176"/>
    </location>
</feature>
<dbReference type="RefSeq" id="XP_038791612.1">
    <property type="nucleotide sequence ID" value="XM_038925756.1"/>
</dbReference>
<keyword evidence="2" id="KW-0349">Heme</keyword>
<dbReference type="Pfam" id="PF11927">
    <property type="entry name" value="HODM_asu-like"/>
    <property type="match status" value="1"/>
</dbReference>
<gene>
    <name evidence="9" type="ORF">GT037_000709</name>
</gene>
<dbReference type="SUPFAM" id="SSF55856">
    <property type="entry name" value="Cytochrome b5-like heme/steroid binding domain"/>
    <property type="match status" value="1"/>
</dbReference>
<dbReference type="AlphaFoldDB" id="A0A8H7BH12"/>
<keyword evidence="4" id="KW-0256">Endoplasmic reticulum</keyword>
<dbReference type="InterPro" id="IPR001199">
    <property type="entry name" value="Cyt_B5-like_heme/steroid-bd"/>
</dbReference>
<evidence type="ECO:0000256" key="2">
    <source>
        <dbReference type="ARBA" id="ARBA00022617"/>
    </source>
</evidence>
<dbReference type="GO" id="GO:0020037">
    <property type="term" value="F:heme binding"/>
    <property type="evidence" value="ECO:0007669"/>
    <property type="project" value="UniProtKB-ARBA"/>
</dbReference>
<keyword evidence="5" id="KW-0408">Iron</keyword>
<keyword evidence="3" id="KW-0479">Metal-binding</keyword>
<dbReference type="EMBL" id="JAAABM010000001">
    <property type="protein sequence ID" value="KAF7681733.1"/>
    <property type="molecule type" value="Genomic_DNA"/>
</dbReference>
<evidence type="ECO:0000256" key="7">
    <source>
        <dbReference type="SAM" id="Phobius"/>
    </source>
</evidence>